<dbReference type="OrthoDB" id="666972at2759"/>
<dbReference type="Proteomes" id="UP000499080">
    <property type="component" value="Unassembled WGS sequence"/>
</dbReference>
<organism evidence="1 2">
    <name type="scientific">Araneus ventricosus</name>
    <name type="common">Orbweaver spider</name>
    <name type="synonym">Epeira ventricosa</name>
    <dbReference type="NCBI Taxonomy" id="182803"/>
    <lineage>
        <taxon>Eukaryota</taxon>
        <taxon>Metazoa</taxon>
        <taxon>Ecdysozoa</taxon>
        <taxon>Arthropoda</taxon>
        <taxon>Chelicerata</taxon>
        <taxon>Arachnida</taxon>
        <taxon>Araneae</taxon>
        <taxon>Araneomorphae</taxon>
        <taxon>Entelegynae</taxon>
        <taxon>Araneoidea</taxon>
        <taxon>Araneidae</taxon>
        <taxon>Araneus</taxon>
    </lineage>
</organism>
<protein>
    <recommendedName>
        <fullName evidence="3">Superoxide dismutase</fullName>
    </recommendedName>
</protein>
<sequence>LAAAIIARSAGLFENPKRICQCDGVTVWDETSQPKS</sequence>
<dbReference type="InterPro" id="IPR036423">
    <property type="entry name" value="SOD-like_Cu/Zn_dom_sf"/>
</dbReference>
<keyword evidence="2" id="KW-1185">Reference proteome</keyword>
<reference evidence="1 2" key="1">
    <citation type="journal article" date="2019" name="Sci. Rep.">
        <title>Orb-weaving spider Araneus ventricosus genome elucidates the spidroin gene catalogue.</title>
        <authorList>
            <person name="Kono N."/>
            <person name="Nakamura H."/>
            <person name="Ohtoshi R."/>
            <person name="Moran D.A.P."/>
            <person name="Shinohara A."/>
            <person name="Yoshida Y."/>
            <person name="Fujiwara M."/>
            <person name="Mori M."/>
            <person name="Tomita M."/>
            <person name="Arakawa K."/>
        </authorList>
    </citation>
    <scope>NUCLEOTIDE SEQUENCE [LARGE SCALE GENOMIC DNA]</scope>
</reference>
<comment type="caution">
    <text evidence="1">The sequence shown here is derived from an EMBL/GenBank/DDBJ whole genome shotgun (WGS) entry which is preliminary data.</text>
</comment>
<gene>
    <name evidence="1" type="ORF">AVEN_136225_1</name>
</gene>
<dbReference type="GO" id="GO:0046872">
    <property type="term" value="F:metal ion binding"/>
    <property type="evidence" value="ECO:0007669"/>
    <property type="project" value="InterPro"/>
</dbReference>
<evidence type="ECO:0008006" key="3">
    <source>
        <dbReference type="Google" id="ProtNLM"/>
    </source>
</evidence>
<name>A0A4Y2JR08_ARAVE</name>
<dbReference type="SUPFAM" id="SSF49329">
    <property type="entry name" value="Cu,Zn superoxide dismutase-like"/>
    <property type="match status" value="1"/>
</dbReference>
<accession>A0A4Y2JR08</accession>
<feature type="non-terminal residue" evidence="1">
    <location>
        <position position="1"/>
    </location>
</feature>
<proteinExistence type="predicted"/>
<evidence type="ECO:0000313" key="2">
    <source>
        <dbReference type="Proteomes" id="UP000499080"/>
    </source>
</evidence>
<dbReference type="GO" id="GO:0006801">
    <property type="term" value="P:superoxide metabolic process"/>
    <property type="evidence" value="ECO:0007669"/>
    <property type="project" value="InterPro"/>
</dbReference>
<dbReference type="AlphaFoldDB" id="A0A4Y2JR08"/>
<evidence type="ECO:0000313" key="1">
    <source>
        <dbReference type="EMBL" id="GBM91918.1"/>
    </source>
</evidence>
<dbReference type="EMBL" id="BGPR01191236">
    <property type="protein sequence ID" value="GBM91918.1"/>
    <property type="molecule type" value="Genomic_DNA"/>
</dbReference>